<feature type="non-terminal residue" evidence="1">
    <location>
        <position position="1"/>
    </location>
</feature>
<protein>
    <recommendedName>
        <fullName evidence="2">TonB-dependent receptor-like beta-barrel domain-containing protein</fullName>
    </recommendedName>
</protein>
<gene>
    <name evidence="1" type="ORF">S12H4_36577</name>
</gene>
<dbReference type="EMBL" id="BARW01021816">
    <property type="protein sequence ID" value="GAI92316.1"/>
    <property type="molecule type" value="Genomic_DNA"/>
</dbReference>
<evidence type="ECO:0000313" key="1">
    <source>
        <dbReference type="EMBL" id="GAI92316.1"/>
    </source>
</evidence>
<reference evidence="1" key="1">
    <citation type="journal article" date="2014" name="Front. Microbiol.">
        <title>High frequency of phylogenetically diverse reductive dehalogenase-homologous genes in deep subseafloor sedimentary metagenomes.</title>
        <authorList>
            <person name="Kawai M."/>
            <person name="Futagami T."/>
            <person name="Toyoda A."/>
            <person name="Takaki Y."/>
            <person name="Nishi S."/>
            <person name="Hori S."/>
            <person name="Arai W."/>
            <person name="Tsubouchi T."/>
            <person name="Morono Y."/>
            <person name="Uchiyama I."/>
            <person name="Ito T."/>
            <person name="Fujiyama A."/>
            <person name="Inagaki F."/>
            <person name="Takami H."/>
        </authorList>
    </citation>
    <scope>NUCLEOTIDE SEQUENCE</scope>
    <source>
        <strain evidence="1">Expedition CK06-06</strain>
    </source>
</reference>
<dbReference type="AlphaFoldDB" id="X1TLR7"/>
<name>X1TLR7_9ZZZZ</name>
<comment type="caution">
    <text evidence="1">The sequence shown here is derived from an EMBL/GenBank/DDBJ whole genome shotgun (WGS) entry which is preliminary data.</text>
</comment>
<accession>X1TLR7</accession>
<evidence type="ECO:0008006" key="2">
    <source>
        <dbReference type="Google" id="ProtNLM"/>
    </source>
</evidence>
<proteinExistence type="predicted"/>
<sequence length="118" mass="13226">TYGTDMSVDILDWWQQPGDITDVPRMDASQTSNFNAGSTRWLTDASFLNLRHATLSYNLPANITDRLGISRTRVYLSGENLFLVNARKGMNVQQNFSGTTSNVYTPSRVMTIGLNVKF</sequence>
<organism evidence="1">
    <name type="scientific">marine sediment metagenome</name>
    <dbReference type="NCBI Taxonomy" id="412755"/>
    <lineage>
        <taxon>unclassified sequences</taxon>
        <taxon>metagenomes</taxon>
        <taxon>ecological metagenomes</taxon>
    </lineage>
</organism>